<accession>A0A3P7NBI3</accession>
<feature type="non-terminal residue" evidence="1">
    <location>
        <position position="1"/>
    </location>
</feature>
<organism evidence="1 2">
    <name type="scientific">Cylicostephanus goldi</name>
    <name type="common">Nematode worm</name>
    <dbReference type="NCBI Taxonomy" id="71465"/>
    <lineage>
        <taxon>Eukaryota</taxon>
        <taxon>Metazoa</taxon>
        <taxon>Ecdysozoa</taxon>
        <taxon>Nematoda</taxon>
        <taxon>Chromadorea</taxon>
        <taxon>Rhabditida</taxon>
        <taxon>Rhabditina</taxon>
        <taxon>Rhabditomorpha</taxon>
        <taxon>Strongyloidea</taxon>
        <taxon>Strongylidae</taxon>
        <taxon>Cylicostephanus</taxon>
    </lineage>
</organism>
<name>A0A3P7NBI3_CYLGO</name>
<evidence type="ECO:0000313" key="1">
    <source>
        <dbReference type="EMBL" id="VDN37460.1"/>
    </source>
</evidence>
<reference evidence="1 2" key="1">
    <citation type="submission" date="2018-11" db="EMBL/GenBank/DDBJ databases">
        <authorList>
            <consortium name="Pathogen Informatics"/>
        </authorList>
    </citation>
    <scope>NUCLEOTIDE SEQUENCE [LARGE SCALE GENOMIC DNA]</scope>
</reference>
<dbReference type="EMBL" id="UYRV01131809">
    <property type="protein sequence ID" value="VDN37460.1"/>
    <property type="molecule type" value="Genomic_DNA"/>
</dbReference>
<keyword evidence="2" id="KW-1185">Reference proteome</keyword>
<proteinExistence type="predicted"/>
<sequence length="162" mass="18991">YSKDKDRKQQRIEEKEKLVLKKLLNEPRRKIDELCSELDRTCFTITDEILNYGNTLIAYRDLWKGMAGVLTLSRTRLQFQPPLNWENFNSKMWSIRKDYVPLTYARLMIAGAFLSGGLELNTTRKQNLLIIGLGGGVINNYFSQMENQVVRLLRCWDMCDFS</sequence>
<gene>
    <name evidence="1" type="ORF">CGOC_LOCUS13478</name>
</gene>
<dbReference type="AlphaFoldDB" id="A0A3P7NBI3"/>
<protein>
    <submittedName>
        <fullName evidence="1">Uncharacterized protein</fullName>
    </submittedName>
</protein>
<dbReference type="Proteomes" id="UP000271889">
    <property type="component" value="Unassembled WGS sequence"/>
</dbReference>
<evidence type="ECO:0000313" key="2">
    <source>
        <dbReference type="Proteomes" id="UP000271889"/>
    </source>
</evidence>